<evidence type="ECO:0000313" key="1">
    <source>
        <dbReference type="EMBL" id="AMM44816.1"/>
    </source>
</evidence>
<evidence type="ECO:0000313" key="2">
    <source>
        <dbReference type="Proteomes" id="UP000203261"/>
    </source>
</evidence>
<accession>A0A127AVX0</accession>
<dbReference type="Proteomes" id="UP000203261">
    <property type="component" value="Segment"/>
</dbReference>
<organism evidence="1 2">
    <name type="scientific">Bacillus phage SP-15</name>
    <dbReference type="NCBI Taxonomy" id="1792032"/>
    <lineage>
        <taxon>Viruses</taxon>
        <taxon>Duplodnaviria</taxon>
        <taxon>Heunggongvirae</taxon>
        <taxon>Uroviricota</taxon>
        <taxon>Caudoviricetes</taxon>
        <taxon>Thornevirus</taxon>
        <taxon>Thornevirus SP15</taxon>
    </lineage>
</organism>
<dbReference type="RefSeq" id="YP_009302405.1">
    <property type="nucleotide sequence ID" value="NC_031245.1"/>
</dbReference>
<proteinExistence type="predicted"/>
<dbReference type="EMBL" id="KT624200">
    <property type="protein sequence ID" value="AMM44816.1"/>
    <property type="molecule type" value="Genomic_DNA"/>
</dbReference>
<dbReference type="GeneID" id="29125185"/>
<dbReference type="KEGG" id="vg:29125185"/>
<gene>
    <name evidence="1" type="ORF">SP15_017</name>
</gene>
<reference evidence="1 2" key="1">
    <citation type="submission" date="2015-08" db="EMBL/GenBank/DDBJ databases">
        <authorList>
            <person name="Babu N.S."/>
            <person name="Beckwith C.J."/>
            <person name="Beseler K.G."/>
            <person name="Brison A."/>
            <person name="Carone J.V."/>
            <person name="Caskin T.P."/>
            <person name="Diamond M."/>
            <person name="Durham M.E."/>
            <person name="Foxe J.M."/>
            <person name="Go M."/>
            <person name="Henderson B.A."/>
            <person name="Jones I.B."/>
            <person name="McGettigan J.A."/>
            <person name="Micheletti S.J."/>
            <person name="Nasrallah M.E."/>
            <person name="Ortiz D."/>
            <person name="Piller C.R."/>
            <person name="Privatt S.R."/>
            <person name="Schneider S.L."/>
            <person name="Sharp S."/>
            <person name="Smith T.C."/>
            <person name="Stanton J.D."/>
            <person name="Ullery H.E."/>
            <person name="Wilson R.J."/>
            <person name="Serrano M.G."/>
            <person name="Buck G."/>
            <person name="Lee V."/>
            <person name="Wang Y."/>
            <person name="Carvalho R."/>
            <person name="Voegtly L."/>
            <person name="Shi R."/>
            <person name="Duckworth R."/>
            <person name="Johnson A."/>
            <person name="Loviza R."/>
            <person name="Walstead R."/>
            <person name="Shah Z."/>
            <person name="Kiflezghi M."/>
            <person name="Wade K."/>
            <person name="Ball S.L."/>
            <person name="Bradley K.W."/>
            <person name="Asai D.J."/>
            <person name="Bowman C.A."/>
            <person name="Russell D.A."/>
            <person name="Pope W.H."/>
            <person name="Jacobs-Sera D."/>
            <person name="Hendrix R.W."/>
            <person name="Hatfull G.F."/>
        </authorList>
    </citation>
    <scope>NUCLEOTIDE SEQUENCE [LARGE SCALE GENOMIC DNA]</scope>
</reference>
<sequence length="53" mass="6115">MCDNSKETLPISLGIVVEMIKTDHLVVKDGGRIKFLKNNEIRHYDQAEKSFPR</sequence>
<protein>
    <submittedName>
        <fullName evidence="1">Uncharacterized protein</fullName>
    </submittedName>
</protein>
<name>A0A127AVX0_9CAUD</name>
<keyword evidence="2" id="KW-1185">Reference proteome</keyword>